<evidence type="ECO:0000313" key="2">
    <source>
        <dbReference type="EMBL" id="KAK0408388.1"/>
    </source>
</evidence>
<accession>A0AA39HPB4</accession>
<organism evidence="2 3">
    <name type="scientific">Steinernema hermaphroditum</name>
    <dbReference type="NCBI Taxonomy" id="289476"/>
    <lineage>
        <taxon>Eukaryota</taxon>
        <taxon>Metazoa</taxon>
        <taxon>Ecdysozoa</taxon>
        <taxon>Nematoda</taxon>
        <taxon>Chromadorea</taxon>
        <taxon>Rhabditida</taxon>
        <taxon>Tylenchina</taxon>
        <taxon>Panagrolaimomorpha</taxon>
        <taxon>Strongyloidoidea</taxon>
        <taxon>Steinernematidae</taxon>
        <taxon>Steinernema</taxon>
    </lineage>
</organism>
<dbReference type="Proteomes" id="UP001175271">
    <property type="component" value="Unassembled WGS sequence"/>
</dbReference>
<comment type="caution">
    <text evidence="2">The sequence shown here is derived from an EMBL/GenBank/DDBJ whole genome shotgun (WGS) entry which is preliminary data.</text>
</comment>
<evidence type="ECO:0000313" key="3">
    <source>
        <dbReference type="Proteomes" id="UP001175271"/>
    </source>
</evidence>
<evidence type="ECO:0000256" key="1">
    <source>
        <dbReference type="SAM" id="MobiDB-lite"/>
    </source>
</evidence>
<gene>
    <name evidence="2" type="ORF">QR680_003925</name>
</gene>
<name>A0AA39HPB4_9BILA</name>
<feature type="region of interest" description="Disordered" evidence="1">
    <location>
        <begin position="1"/>
        <end position="20"/>
    </location>
</feature>
<keyword evidence="3" id="KW-1185">Reference proteome</keyword>
<protein>
    <submittedName>
        <fullName evidence="2">Uncharacterized protein</fullName>
    </submittedName>
</protein>
<reference evidence="2" key="1">
    <citation type="submission" date="2023-06" db="EMBL/GenBank/DDBJ databases">
        <title>Genomic analysis of the entomopathogenic nematode Steinernema hermaphroditum.</title>
        <authorList>
            <person name="Schwarz E.M."/>
            <person name="Heppert J.K."/>
            <person name="Baniya A."/>
            <person name="Schwartz H.T."/>
            <person name="Tan C.-H."/>
            <person name="Antoshechkin I."/>
            <person name="Sternberg P.W."/>
            <person name="Goodrich-Blair H."/>
            <person name="Dillman A.R."/>
        </authorList>
    </citation>
    <scope>NUCLEOTIDE SEQUENCE</scope>
    <source>
        <strain evidence="2">PS9179</strain>
        <tissue evidence="2">Whole animal</tissue>
    </source>
</reference>
<proteinExistence type="predicted"/>
<sequence>MNPDKVPRRQPQPNSSHHKQKIEFMMNHKSKYVGGNMIPKGMLSTCDTDNAGIVLSRRTDENCTVQWQKRPISQVKGPYLWTVA</sequence>
<dbReference type="AlphaFoldDB" id="A0AA39HPB4"/>
<dbReference type="EMBL" id="JAUCMV010000003">
    <property type="protein sequence ID" value="KAK0408388.1"/>
    <property type="molecule type" value="Genomic_DNA"/>
</dbReference>